<keyword evidence="2" id="KW-1185">Reference proteome</keyword>
<dbReference type="AlphaFoldDB" id="A0A1W0A3U1"/>
<comment type="caution">
    <text evidence="1">The sequence shown here is derived from an EMBL/GenBank/DDBJ whole genome shotgun (WGS) entry which is preliminary data.</text>
</comment>
<dbReference type="STRING" id="74557.A0A1W0A3U1"/>
<sequence length="331" mass="38595">MCLHHKVNCRLEAPQNPPAFFEAVAASEVYELPTYPTKECEEFCDEDNAVSKMESVLPNVMKCSYTQDAVYESRLRQFNDKKVPLELAFRHLGILEPSLRVRSGEAWEFCLRMDAQQCEELNQQYLRVLDIILENLLDVTNELDLPAFAYFDTLLGAWRDEGIIPHTRDVDVILPSTTDWKRITAAMWNRGFYVFEGCIYRACFASYHTLAPLLHSRDVFFWTVLTVEYHTMIFLYTWEEKNSRIVIQTANASIPKHYIFPLNYHERIFTMPIPSIVYPEAMFRTEYGLMYSIDPDLKLSECESYCGYACASMVRPSYNGKHINGDKCRLR</sequence>
<proteinExistence type="predicted"/>
<dbReference type="OrthoDB" id="444255at2759"/>
<gene>
    <name evidence="1" type="ORF">THRCLA_02883</name>
</gene>
<evidence type="ECO:0000313" key="2">
    <source>
        <dbReference type="Proteomes" id="UP000243217"/>
    </source>
</evidence>
<accession>A0A1W0A3U1</accession>
<protein>
    <submittedName>
        <fullName evidence="1">Uncharacterized protein</fullName>
    </submittedName>
</protein>
<name>A0A1W0A3U1_9STRA</name>
<reference evidence="1 2" key="1">
    <citation type="journal article" date="2014" name="Genome Biol. Evol.">
        <title>The secreted proteins of Achlya hypogyna and Thraustotheca clavata identify the ancestral oomycete secretome and reveal gene acquisitions by horizontal gene transfer.</title>
        <authorList>
            <person name="Misner I."/>
            <person name="Blouin N."/>
            <person name="Leonard G."/>
            <person name="Richards T.A."/>
            <person name="Lane C.E."/>
        </authorList>
    </citation>
    <scope>NUCLEOTIDE SEQUENCE [LARGE SCALE GENOMIC DNA]</scope>
    <source>
        <strain evidence="1 2">ATCC 34112</strain>
    </source>
</reference>
<organism evidence="1 2">
    <name type="scientific">Thraustotheca clavata</name>
    <dbReference type="NCBI Taxonomy" id="74557"/>
    <lineage>
        <taxon>Eukaryota</taxon>
        <taxon>Sar</taxon>
        <taxon>Stramenopiles</taxon>
        <taxon>Oomycota</taxon>
        <taxon>Saprolegniomycetes</taxon>
        <taxon>Saprolegniales</taxon>
        <taxon>Achlyaceae</taxon>
        <taxon>Thraustotheca</taxon>
    </lineage>
</organism>
<evidence type="ECO:0000313" key="1">
    <source>
        <dbReference type="EMBL" id="OQS04927.1"/>
    </source>
</evidence>
<dbReference type="EMBL" id="JNBS01000529">
    <property type="protein sequence ID" value="OQS04927.1"/>
    <property type="molecule type" value="Genomic_DNA"/>
</dbReference>
<dbReference type="Proteomes" id="UP000243217">
    <property type="component" value="Unassembled WGS sequence"/>
</dbReference>